<comment type="caution">
    <text evidence="2">The sequence shown here is derived from an EMBL/GenBank/DDBJ whole genome shotgun (WGS) entry which is preliminary data.</text>
</comment>
<dbReference type="EMBL" id="VSSQ01079571">
    <property type="protein sequence ID" value="MPN29053.1"/>
    <property type="molecule type" value="Genomic_DNA"/>
</dbReference>
<gene>
    <name evidence="2" type="ORF">SDC9_176501</name>
</gene>
<keyword evidence="1" id="KW-0472">Membrane</keyword>
<feature type="transmembrane region" description="Helical" evidence="1">
    <location>
        <begin position="6"/>
        <end position="26"/>
    </location>
</feature>
<keyword evidence="1" id="KW-0812">Transmembrane</keyword>
<evidence type="ECO:0000256" key="1">
    <source>
        <dbReference type="SAM" id="Phobius"/>
    </source>
</evidence>
<organism evidence="2">
    <name type="scientific">bioreactor metagenome</name>
    <dbReference type="NCBI Taxonomy" id="1076179"/>
    <lineage>
        <taxon>unclassified sequences</taxon>
        <taxon>metagenomes</taxon>
        <taxon>ecological metagenomes</taxon>
    </lineage>
</organism>
<name>A0A645GZK4_9ZZZZ</name>
<evidence type="ECO:0000313" key="2">
    <source>
        <dbReference type="EMBL" id="MPN29053.1"/>
    </source>
</evidence>
<keyword evidence="1" id="KW-1133">Transmembrane helix</keyword>
<dbReference type="AlphaFoldDB" id="A0A645GZK4"/>
<protein>
    <submittedName>
        <fullName evidence="2">Uncharacterized protein</fullName>
    </submittedName>
</protein>
<accession>A0A645GZK4</accession>
<sequence>MVFRVIGIVLVITGILDLWTMITFSMKIKNLTSKKSDIETTGRVQ</sequence>
<proteinExistence type="predicted"/>
<reference evidence="2" key="1">
    <citation type="submission" date="2019-08" db="EMBL/GenBank/DDBJ databases">
        <authorList>
            <person name="Kucharzyk K."/>
            <person name="Murdoch R.W."/>
            <person name="Higgins S."/>
            <person name="Loffler F."/>
        </authorList>
    </citation>
    <scope>NUCLEOTIDE SEQUENCE</scope>
</reference>